<feature type="transmembrane region" description="Helical" evidence="1">
    <location>
        <begin position="31"/>
        <end position="47"/>
    </location>
</feature>
<feature type="transmembrane region" description="Helical" evidence="1">
    <location>
        <begin position="149"/>
        <end position="167"/>
    </location>
</feature>
<dbReference type="Proteomes" id="UP000295063">
    <property type="component" value="Unassembled WGS sequence"/>
</dbReference>
<sequence length="360" mass="38607">MKISVRDYLTAFLWSCVGGSLFYLLHMPLPWTLGPLAAVVIMQAGFKKRVRWPINIRNTAMVVLGYIMGSPFTPATGYQILHQLPLMLLLTLTSVGLCLTGGYFVSRFTGIGLGTSLLGSLPGGLSQMAMVCEDVEGTDPAAVTLMQTLRVLAVVFLVPFLVLHGLADKVDPVSKTANYFAVSDLPVLVLFAVCLGGAVFLGKRINMSNPYLLAPVVVTAALVLNGIHAPALPPAVIAVAQVCVGIRMGMAIHVESLVEQKKAFLASFISIVLVIGAILGIDYLISRYSALDFVTAFISTAPGGLTEMGLTAMMVHADLSAVVAFQIFRLMFVLMVALPLIKWWLCRSTAGKRCCIEITK</sequence>
<keyword evidence="1" id="KW-1133">Transmembrane helix</keyword>
<comment type="caution">
    <text evidence="2">The sequence shown here is derived from an EMBL/GenBank/DDBJ whole genome shotgun (WGS) entry which is preliminary data.</text>
</comment>
<dbReference type="PANTHER" id="PTHR38457:SF1">
    <property type="entry name" value="REGULATOR ABRB-RELATED"/>
    <property type="match status" value="1"/>
</dbReference>
<evidence type="ECO:0000313" key="3">
    <source>
        <dbReference type="Proteomes" id="UP000295063"/>
    </source>
</evidence>
<dbReference type="EMBL" id="SLUI01000007">
    <property type="protein sequence ID" value="TCL36899.1"/>
    <property type="molecule type" value="Genomic_DNA"/>
</dbReference>
<evidence type="ECO:0000256" key="1">
    <source>
        <dbReference type="SAM" id="Phobius"/>
    </source>
</evidence>
<keyword evidence="3" id="KW-1185">Reference proteome</keyword>
<feature type="transmembrane region" description="Helical" evidence="1">
    <location>
        <begin position="179"/>
        <end position="200"/>
    </location>
</feature>
<dbReference type="GO" id="GO:0016020">
    <property type="term" value="C:membrane"/>
    <property type="evidence" value="ECO:0007669"/>
    <property type="project" value="InterPro"/>
</dbReference>
<evidence type="ECO:0008006" key="4">
    <source>
        <dbReference type="Google" id="ProtNLM"/>
    </source>
</evidence>
<feature type="transmembrane region" description="Helical" evidence="1">
    <location>
        <begin position="235"/>
        <end position="252"/>
    </location>
</feature>
<gene>
    <name evidence="2" type="ORF">EV210_107163</name>
</gene>
<dbReference type="PIRSF" id="PIRSF038991">
    <property type="entry name" value="Protein_AbrB"/>
    <property type="match status" value="1"/>
</dbReference>
<evidence type="ECO:0000313" key="2">
    <source>
        <dbReference type="EMBL" id="TCL36899.1"/>
    </source>
</evidence>
<dbReference type="InterPro" id="IPR017516">
    <property type="entry name" value="AbrB_dup"/>
</dbReference>
<reference evidence="2 3" key="1">
    <citation type="submission" date="2019-03" db="EMBL/GenBank/DDBJ databases">
        <title>Genomic Encyclopedia of Type Strains, Phase IV (KMG-IV): sequencing the most valuable type-strain genomes for metagenomic binning, comparative biology and taxonomic classification.</title>
        <authorList>
            <person name="Goeker M."/>
        </authorList>
    </citation>
    <scope>NUCLEOTIDE SEQUENCE [LARGE SCALE GENOMIC DNA]</scope>
    <source>
        <strain evidence="2 3">DSM 15969</strain>
    </source>
</reference>
<dbReference type="OrthoDB" id="5460360at2"/>
<name>A0A4R1PZD0_9FIRM</name>
<keyword evidence="1" id="KW-0812">Transmembrane</keyword>
<dbReference type="NCBIfam" id="TIGR03082">
    <property type="entry name" value="Gneg_AbrB_dup"/>
    <property type="match status" value="2"/>
</dbReference>
<feature type="transmembrane region" description="Helical" evidence="1">
    <location>
        <begin position="327"/>
        <end position="345"/>
    </location>
</feature>
<dbReference type="Pfam" id="PF05145">
    <property type="entry name" value="AbrB"/>
    <property type="match status" value="1"/>
</dbReference>
<feature type="transmembrane region" description="Helical" evidence="1">
    <location>
        <begin position="59"/>
        <end position="80"/>
    </location>
</feature>
<protein>
    <recommendedName>
        <fullName evidence="4">AbrB family transcriptional regulator</fullName>
    </recommendedName>
</protein>
<dbReference type="PANTHER" id="PTHR38457">
    <property type="entry name" value="REGULATOR ABRB-RELATED"/>
    <property type="match status" value="1"/>
</dbReference>
<organism evidence="2 3">
    <name type="scientific">Anaerospora hongkongensis</name>
    <dbReference type="NCBI Taxonomy" id="244830"/>
    <lineage>
        <taxon>Bacteria</taxon>
        <taxon>Bacillati</taxon>
        <taxon>Bacillota</taxon>
        <taxon>Negativicutes</taxon>
        <taxon>Selenomonadales</taxon>
        <taxon>Sporomusaceae</taxon>
        <taxon>Anaerospora</taxon>
    </lineage>
</organism>
<accession>A0A4R1PZD0</accession>
<dbReference type="AlphaFoldDB" id="A0A4R1PZD0"/>
<feature type="transmembrane region" description="Helical" evidence="1">
    <location>
        <begin position="86"/>
        <end position="105"/>
    </location>
</feature>
<keyword evidence="1" id="KW-0472">Membrane</keyword>
<feature type="transmembrane region" description="Helical" evidence="1">
    <location>
        <begin position="212"/>
        <end position="229"/>
    </location>
</feature>
<dbReference type="InterPro" id="IPR007820">
    <property type="entry name" value="AbrB_fam"/>
</dbReference>
<feature type="transmembrane region" description="Helical" evidence="1">
    <location>
        <begin position="264"/>
        <end position="285"/>
    </location>
</feature>
<proteinExistence type="predicted"/>
<dbReference type="GO" id="GO:0010468">
    <property type="term" value="P:regulation of gene expression"/>
    <property type="evidence" value="ECO:0007669"/>
    <property type="project" value="InterPro"/>
</dbReference>